<dbReference type="PROSITE" id="PS51257">
    <property type="entry name" value="PROKAR_LIPOPROTEIN"/>
    <property type="match status" value="1"/>
</dbReference>
<dbReference type="SUPFAM" id="SSF49464">
    <property type="entry name" value="Carboxypeptidase regulatory domain-like"/>
    <property type="match status" value="1"/>
</dbReference>
<dbReference type="EMBL" id="JADIMV010000138">
    <property type="protein sequence ID" value="MBO8440609.1"/>
    <property type="molecule type" value="Genomic_DNA"/>
</dbReference>
<organism evidence="1 2">
    <name type="scientific">Candidatus Aphodosoma intestinipullorum</name>
    <dbReference type="NCBI Taxonomy" id="2840674"/>
    <lineage>
        <taxon>Bacteria</taxon>
        <taxon>Pseudomonadati</taxon>
        <taxon>Bacteroidota</taxon>
        <taxon>Bacteroidia</taxon>
        <taxon>Bacteroidales</taxon>
        <taxon>Candidatus Aphodosoma</taxon>
    </lineage>
</organism>
<sequence>MKKLQKRIMGLYTAVCAAVLGALGFTACGWQADMYGVPMTDYQINGRVTDMAGEPLEGIKVSYYHSLSGDTLSTVTDEEGHVDLYWERAITYEDNVLCFEDVDGEENGGKFANDTMRIDSMERKLVEERDGWHQGVYELSFEKRLKREVDGE</sequence>
<dbReference type="Proteomes" id="UP000712007">
    <property type="component" value="Unassembled WGS sequence"/>
</dbReference>
<dbReference type="InterPro" id="IPR008969">
    <property type="entry name" value="CarboxyPept-like_regulatory"/>
</dbReference>
<dbReference type="AlphaFoldDB" id="A0A940IFG3"/>
<keyword evidence="1" id="KW-0449">Lipoprotein</keyword>
<dbReference type="InterPro" id="IPR026403">
    <property type="entry name" value="Lipo_with_rSAM"/>
</dbReference>
<proteinExistence type="predicted"/>
<name>A0A940IFG3_9BACT</name>
<evidence type="ECO:0000313" key="2">
    <source>
        <dbReference type="Proteomes" id="UP000712007"/>
    </source>
</evidence>
<protein>
    <submittedName>
        <fullName evidence="1">Radical SAM-associated putative lipoprotein</fullName>
    </submittedName>
</protein>
<dbReference type="NCBIfam" id="TIGR04134">
    <property type="entry name" value="lipo_with_rSAM"/>
    <property type="match status" value="1"/>
</dbReference>
<reference evidence="1" key="2">
    <citation type="journal article" date="2021" name="PeerJ">
        <title>Extensive microbial diversity within the chicken gut microbiome revealed by metagenomics and culture.</title>
        <authorList>
            <person name="Gilroy R."/>
            <person name="Ravi A."/>
            <person name="Getino M."/>
            <person name="Pursley I."/>
            <person name="Horton D.L."/>
            <person name="Alikhan N.F."/>
            <person name="Baker D."/>
            <person name="Gharbi K."/>
            <person name="Hall N."/>
            <person name="Watson M."/>
            <person name="Adriaenssens E.M."/>
            <person name="Foster-Nyarko E."/>
            <person name="Jarju S."/>
            <person name="Secka A."/>
            <person name="Antonio M."/>
            <person name="Oren A."/>
            <person name="Chaudhuri R.R."/>
            <person name="La Ragione R."/>
            <person name="Hildebrand F."/>
            <person name="Pallen M.J."/>
        </authorList>
    </citation>
    <scope>NUCLEOTIDE SEQUENCE</scope>
    <source>
        <strain evidence="1">3924</strain>
    </source>
</reference>
<comment type="caution">
    <text evidence="1">The sequence shown here is derived from an EMBL/GenBank/DDBJ whole genome shotgun (WGS) entry which is preliminary data.</text>
</comment>
<accession>A0A940IFG3</accession>
<gene>
    <name evidence="1" type="ORF">IAC51_08175</name>
</gene>
<reference evidence="1" key="1">
    <citation type="submission" date="2020-10" db="EMBL/GenBank/DDBJ databases">
        <authorList>
            <person name="Gilroy R."/>
        </authorList>
    </citation>
    <scope>NUCLEOTIDE SEQUENCE</scope>
    <source>
        <strain evidence="1">3924</strain>
    </source>
</reference>
<evidence type="ECO:0000313" key="1">
    <source>
        <dbReference type="EMBL" id="MBO8440609.1"/>
    </source>
</evidence>